<dbReference type="InterPro" id="IPR052708">
    <property type="entry name" value="PxpC"/>
</dbReference>
<organism evidence="5 6">
    <name type="scientific">Geomicrobium sediminis</name>
    <dbReference type="NCBI Taxonomy" id="1347788"/>
    <lineage>
        <taxon>Bacteria</taxon>
        <taxon>Bacillati</taxon>
        <taxon>Bacillota</taxon>
        <taxon>Bacilli</taxon>
        <taxon>Bacillales</taxon>
        <taxon>Geomicrobium</taxon>
    </lineage>
</organism>
<feature type="domain" description="Carboxyltransferase" evidence="4">
    <location>
        <begin position="24"/>
        <end position="317"/>
    </location>
</feature>
<proteinExistence type="predicted"/>
<evidence type="ECO:0000256" key="2">
    <source>
        <dbReference type="ARBA" id="ARBA00022801"/>
    </source>
</evidence>
<reference evidence="5 6" key="1">
    <citation type="submission" date="2021-01" db="EMBL/GenBank/DDBJ databases">
        <title>Genomic Encyclopedia of Type Strains, Phase IV (KMG-IV): sequencing the most valuable type-strain genomes for metagenomic binning, comparative biology and taxonomic classification.</title>
        <authorList>
            <person name="Goeker M."/>
        </authorList>
    </citation>
    <scope>NUCLEOTIDE SEQUENCE [LARGE SCALE GENOMIC DNA]</scope>
    <source>
        <strain evidence="5 6">DSM 25540</strain>
    </source>
</reference>
<name>A0ABS2P887_9BACL</name>
<dbReference type="PANTHER" id="PTHR43309">
    <property type="entry name" value="5-OXOPROLINASE SUBUNIT C"/>
    <property type="match status" value="1"/>
</dbReference>
<keyword evidence="6" id="KW-1185">Reference proteome</keyword>
<dbReference type="RefSeq" id="WP_204695485.1">
    <property type="nucleotide sequence ID" value="NZ_JAFBEC010000001.1"/>
</dbReference>
<evidence type="ECO:0000256" key="1">
    <source>
        <dbReference type="ARBA" id="ARBA00022741"/>
    </source>
</evidence>
<dbReference type="PANTHER" id="PTHR43309:SF5">
    <property type="entry name" value="5-OXOPROLINASE SUBUNIT C"/>
    <property type="match status" value="1"/>
</dbReference>
<dbReference type="InterPro" id="IPR003778">
    <property type="entry name" value="CT_A_B"/>
</dbReference>
<comment type="caution">
    <text evidence="5">The sequence shown here is derived from an EMBL/GenBank/DDBJ whole genome shotgun (WGS) entry which is preliminary data.</text>
</comment>
<gene>
    <name evidence="5" type="ORF">JOD17_000427</name>
</gene>
<protein>
    <submittedName>
        <fullName evidence="5">Antagonist of KipI</fullName>
    </submittedName>
</protein>
<dbReference type="EMBL" id="JAFBEC010000001">
    <property type="protein sequence ID" value="MBM7631336.1"/>
    <property type="molecule type" value="Genomic_DNA"/>
</dbReference>
<evidence type="ECO:0000313" key="5">
    <source>
        <dbReference type="EMBL" id="MBM7631336.1"/>
    </source>
</evidence>
<evidence type="ECO:0000256" key="3">
    <source>
        <dbReference type="ARBA" id="ARBA00022840"/>
    </source>
</evidence>
<dbReference type="InterPro" id="IPR029000">
    <property type="entry name" value="Cyclophilin-like_dom_sf"/>
</dbReference>
<keyword evidence="1" id="KW-0547">Nucleotide-binding</keyword>
<dbReference type="Pfam" id="PF02626">
    <property type="entry name" value="CT_A_B"/>
    <property type="match status" value="1"/>
</dbReference>
<evidence type="ECO:0000313" key="6">
    <source>
        <dbReference type="Proteomes" id="UP000741863"/>
    </source>
</evidence>
<dbReference type="Gene3D" id="2.40.100.10">
    <property type="entry name" value="Cyclophilin-like"/>
    <property type="match status" value="1"/>
</dbReference>
<evidence type="ECO:0000259" key="4">
    <source>
        <dbReference type="SMART" id="SM00797"/>
    </source>
</evidence>
<accession>A0ABS2P887</accession>
<sequence length="338" mass="37574">MTVEVVKPGVQTTVQDIGRFGYLRQGVLQSGAMDTISLRTANQLVGNDEFAAALELTIAGPSLKFETDALLAVTGAGMQPVIDGKEYSLGVPLFIPKGQMLSFKPIKHGIRAYVAVAGGFDVPQVMDSHSTYLRAGFGGFEGRALQKGDVLAIQETDHPYFNWMKEQAGGFVKALKWGANSLRLDEEPNQSIRIFKGTHWDRFTEDSQKKLIHTDYFLTTQSDRMGYRFEAEETLELKEAFNVLSEAVDFGTVQVPSEGKPMILMADRQTTGGYPRMAQVIAADLSRLAQLRPTETMRFELVSFKEAEDLYVQQERSMTERKAGIRLRWNECLKGAGV</sequence>
<dbReference type="SUPFAM" id="SSF50891">
    <property type="entry name" value="Cyclophilin-like"/>
    <property type="match status" value="1"/>
</dbReference>
<dbReference type="NCBIfam" id="TIGR00724">
    <property type="entry name" value="urea_amlyse_rel"/>
    <property type="match status" value="1"/>
</dbReference>
<dbReference type="Proteomes" id="UP000741863">
    <property type="component" value="Unassembled WGS sequence"/>
</dbReference>
<keyword evidence="3" id="KW-0067">ATP-binding</keyword>
<dbReference type="SMART" id="SM00797">
    <property type="entry name" value="AHS2"/>
    <property type="match status" value="1"/>
</dbReference>
<keyword evidence="2" id="KW-0378">Hydrolase</keyword>